<dbReference type="GO" id="GO:0009279">
    <property type="term" value="C:cell outer membrane"/>
    <property type="evidence" value="ECO:0007669"/>
    <property type="project" value="TreeGrafter"/>
</dbReference>
<dbReference type="EMBL" id="CP029346">
    <property type="protein sequence ID" value="AWL09691.1"/>
    <property type="molecule type" value="Genomic_DNA"/>
</dbReference>
<dbReference type="InterPro" id="IPR005653">
    <property type="entry name" value="OstA-like_N"/>
</dbReference>
<dbReference type="KEGG" id="psez:HME7025_01840"/>
<dbReference type="GO" id="GO:0015920">
    <property type="term" value="P:lipopolysaccharide transport"/>
    <property type="evidence" value="ECO:0007669"/>
    <property type="project" value="TreeGrafter"/>
</dbReference>
<sequence>MRYKSLIFLMFLLLLPALAWCQSQVQVISADSLNGMQVESAMVKKLIGKVVLRQGTTILSCDQAILNSSTNNVEAYGRVKIVQADTVTITGDSALYNGDLRQAYMIGRVKLDDHTIVLNTNKLDYDMNTKMAVYHTGAKILDKKTTLTSKEGFYNTVTKNFLFKEKVRVSDKEGGALKADSLRYNTATKEAFFICPTEIINKKDTVYTKSGFYNTQTKVSNFTGRSTAKMEDYTLTADTLFYDSPTKIGVAKGNVEFLSQKDKVVLTGKNGRYNGKTGITRVYGHALMRNIMEKDTLYLTADTLVSFDNKQDSVRKLYAYKHVQIYKSDLSARCDSLGYDMRDSVIHFYQKPIIWTNDSQSTADSISLYMVNQKLKEMRLRGHSFVISADSASHYNQIKGRKVWVFFNDDSKLRRVNVEGNGESIYYVMDDKKVTTGLNRVECSRMNLFFEENKVKRITFITKPEARFVPPKEWNDDLQVLDGYRWRISEKVTYKKLMETVNAPEISIPIVKNP</sequence>
<dbReference type="PANTHER" id="PTHR36504:SF1">
    <property type="entry name" value="LIPOPOLYSACCHARIDE EXPORT SYSTEM PROTEIN LPTA"/>
    <property type="match status" value="1"/>
</dbReference>
<name>A0A2S2DWB2_9BACT</name>
<protein>
    <recommendedName>
        <fullName evidence="2">Organic solvent tolerance-like N-terminal domain-containing protein</fullName>
    </recommendedName>
</protein>
<evidence type="ECO:0000313" key="4">
    <source>
        <dbReference type="Proteomes" id="UP000245468"/>
    </source>
</evidence>
<evidence type="ECO:0000259" key="2">
    <source>
        <dbReference type="Pfam" id="PF13100"/>
    </source>
</evidence>
<keyword evidence="4" id="KW-1185">Reference proteome</keyword>
<dbReference type="Gene3D" id="2.60.450.10">
    <property type="entry name" value="Lipopolysaccharide (LPS) transport protein A like domain"/>
    <property type="match status" value="3"/>
</dbReference>
<reference evidence="4" key="1">
    <citation type="submission" date="2018-05" db="EMBL/GenBank/DDBJ databases">
        <title>Pseudarcicella sp. HME7025 Genome sequencing and assembly.</title>
        <authorList>
            <person name="Kim H."/>
            <person name="Kang H."/>
            <person name="Joh K."/>
        </authorList>
    </citation>
    <scope>NUCLEOTIDE SEQUENCE [LARGE SCALE GENOMIC DNA]</scope>
    <source>
        <strain evidence="4">HME7025</strain>
    </source>
</reference>
<dbReference type="OrthoDB" id="9805931at2"/>
<evidence type="ECO:0000313" key="3">
    <source>
        <dbReference type="EMBL" id="AWL09691.1"/>
    </source>
</evidence>
<feature type="domain" description="Organic solvent tolerance-like N-terminal" evidence="2">
    <location>
        <begin position="23"/>
        <end position="173"/>
    </location>
</feature>
<evidence type="ECO:0000256" key="1">
    <source>
        <dbReference type="ARBA" id="ARBA00022729"/>
    </source>
</evidence>
<dbReference type="Pfam" id="PF13100">
    <property type="entry name" value="OstA_2"/>
    <property type="match status" value="2"/>
</dbReference>
<dbReference type="GO" id="GO:0030288">
    <property type="term" value="C:outer membrane-bounded periplasmic space"/>
    <property type="evidence" value="ECO:0007669"/>
    <property type="project" value="TreeGrafter"/>
</dbReference>
<dbReference type="RefSeq" id="WP_109323359.1">
    <property type="nucleotide sequence ID" value="NZ_CP029346.1"/>
</dbReference>
<dbReference type="GO" id="GO:0017089">
    <property type="term" value="F:glycolipid transfer activity"/>
    <property type="evidence" value="ECO:0007669"/>
    <property type="project" value="TreeGrafter"/>
</dbReference>
<dbReference type="PANTHER" id="PTHR36504">
    <property type="entry name" value="LIPOPOLYSACCHARIDE EXPORT SYSTEM PROTEIN LPTA"/>
    <property type="match status" value="1"/>
</dbReference>
<proteinExistence type="predicted"/>
<dbReference type="Proteomes" id="UP000245468">
    <property type="component" value="Chromosome"/>
</dbReference>
<accession>A0A2S2DWB2</accession>
<dbReference type="AlphaFoldDB" id="A0A2S2DWB2"/>
<dbReference type="InterPro" id="IPR052037">
    <property type="entry name" value="LPS_export_LptA"/>
</dbReference>
<keyword evidence="1" id="KW-0732">Signal</keyword>
<gene>
    <name evidence="3" type="ORF">HME7025_01840</name>
</gene>
<feature type="domain" description="Organic solvent tolerance-like N-terminal" evidence="2">
    <location>
        <begin position="176"/>
        <end position="238"/>
    </location>
</feature>
<organism evidence="3 4">
    <name type="scientific">Aquirufa nivalisilvae</name>
    <dbReference type="NCBI Taxonomy" id="2516557"/>
    <lineage>
        <taxon>Bacteria</taxon>
        <taxon>Pseudomonadati</taxon>
        <taxon>Bacteroidota</taxon>
        <taxon>Cytophagia</taxon>
        <taxon>Cytophagales</taxon>
        <taxon>Flectobacillaceae</taxon>
        <taxon>Aquirufa</taxon>
    </lineage>
</organism>